<keyword evidence="1" id="KW-0732">Signal</keyword>
<evidence type="ECO:0000313" key="2">
    <source>
        <dbReference type="EMBL" id="SKA86111.1"/>
    </source>
</evidence>
<dbReference type="RefSeq" id="WP_078812445.1">
    <property type="nucleotide sequence ID" value="NZ_FUYE01000003.1"/>
</dbReference>
<name>A0A1T4XB30_9BACT</name>
<accession>A0A1T4XB30</accession>
<feature type="signal peptide" evidence="1">
    <location>
        <begin position="1"/>
        <end position="22"/>
    </location>
</feature>
<gene>
    <name evidence="2" type="ORF">SAMN02745166_01248</name>
</gene>
<dbReference type="AlphaFoldDB" id="A0A1T4XB30"/>
<proteinExistence type="predicted"/>
<dbReference type="STRING" id="48467.SAMN02745166_01248"/>
<evidence type="ECO:0000256" key="1">
    <source>
        <dbReference type="SAM" id="SignalP"/>
    </source>
</evidence>
<sequence length="292" mass="31678">MPFSHPLQTAAILCVVANLASAQTDSAVPPPDVITITVGDRPLKIPAPEGFVRCDGIDADWDQITTSVLPANNHMQVTFGTPADQEAIRKGEPTDYSRNFNVQSIRSLETQEIGEKTFASLRQNMKKELLAMRDKIEADVQKLVKQGNREVSEQYGVDVALSINDVAMLGFFEESDTAIGFTMAMKLGAANPQGGRDESRAVVAAIMTPVNGRLVNLYSTAPYKTEADQKEVERSVTAWRDAIIAANPRVKGPALGFDWEQVIRSSIIGGAIGAVVMLFQLFRRKSASTPVG</sequence>
<protein>
    <submittedName>
        <fullName evidence="2">Uncharacterized protein</fullName>
    </submittedName>
</protein>
<dbReference type="Proteomes" id="UP000190774">
    <property type="component" value="Unassembled WGS sequence"/>
</dbReference>
<evidence type="ECO:0000313" key="3">
    <source>
        <dbReference type="Proteomes" id="UP000190774"/>
    </source>
</evidence>
<feature type="chain" id="PRO_5013024370" evidence="1">
    <location>
        <begin position="23"/>
        <end position="292"/>
    </location>
</feature>
<organism evidence="2 3">
    <name type="scientific">Prosthecobacter debontii</name>
    <dbReference type="NCBI Taxonomy" id="48467"/>
    <lineage>
        <taxon>Bacteria</taxon>
        <taxon>Pseudomonadati</taxon>
        <taxon>Verrucomicrobiota</taxon>
        <taxon>Verrucomicrobiia</taxon>
        <taxon>Verrucomicrobiales</taxon>
        <taxon>Verrucomicrobiaceae</taxon>
        <taxon>Prosthecobacter</taxon>
    </lineage>
</organism>
<keyword evidence="3" id="KW-1185">Reference proteome</keyword>
<dbReference type="EMBL" id="FUYE01000003">
    <property type="protein sequence ID" value="SKA86111.1"/>
    <property type="molecule type" value="Genomic_DNA"/>
</dbReference>
<reference evidence="3" key="1">
    <citation type="submission" date="2017-02" db="EMBL/GenBank/DDBJ databases">
        <authorList>
            <person name="Varghese N."/>
            <person name="Submissions S."/>
        </authorList>
    </citation>
    <scope>NUCLEOTIDE SEQUENCE [LARGE SCALE GENOMIC DNA]</scope>
    <source>
        <strain evidence="3">ATCC 700200</strain>
    </source>
</reference>